<reference evidence="4" key="1">
    <citation type="submission" date="2023-01" db="EMBL/GenBank/DDBJ databases">
        <authorList>
            <person name="Van Ghelder C."/>
            <person name="Rancurel C."/>
        </authorList>
    </citation>
    <scope>NUCLEOTIDE SEQUENCE</scope>
    <source>
        <strain evidence="4">CNCM I-4278</strain>
    </source>
</reference>
<dbReference type="PANTHER" id="PTHR10366">
    <property type="entry name" value="NAD DEPENDENT EPIMERASE/DEHYDRATASE"/>
    <property type="match status" value="1"/>
</dbReference>
<protein>
    <recommendedName>
        <fullName evidence="3">NAD-dependent epimerase/dehydratase domain-containing protein</fullName>
    </recommendedName>
</protein>
<dbReference type="Pfam" id="PF01370">
    <property type="entry name" value="Epimerase"/>
    <property type="match status" value="1"/>
</dbReference>
<evidence type="ECO:0000256" key="1">
    <source>
        <dbReference type="ARBA" id="ARBA00023002"/>
    </source>
</evidence>
<evidence type="ECO:0000259" key="3">
    <source>
        <dbReference type="Pfam" id="PF01370"/>
    </source>
</evidence>
<dbReference type="GO" id="GO:0016616">
    <property type="term" value="F:oxidoreductase activity, acting on the CH-OH group of donors, NAD or NADP as acceptor"/>
    <property type="evidence" value="ECO:0007669"/>
    <property type="project" value="TreeGrafter"/>
</dbReference>
<gene>
    <name evidence="4" type="ORF">PDIGIT_LOCUS5468</name>
</gene>
<dbReference type="Proteomes" id="UP001152607">
    <property type="component" value="Unassembled WGS sequence"/>
</dbReference>
<comment type="similarity">
    <text evidence="2">Belongs to the NAD(P)-dependent epimerase/dehydratase family. Dihydroflavonol-4-reductase subfamily.</text>
</comment>
<name>A0A9W4UDR2_9PLEO</name>
<evidence type="ECO:0000256" key="2">
    <source>
        <dbReference type="ARBA" id="ARBA00023445"/>
    </source>
</evidence>
<organism evidence="4 5">
    <name type="scientific">Periconia digitata</name>
    <dbReference type="NCBI Taxonomy" id="1303443"/>
    <lineage>
        <taxon>Eukaryota</taxon>
        <taxon>Fungi</taxon>
        <taxon>Dikarya</taxon>
        <taxon>Ascomycota</taxon>
        <taxon>Pezizomycotina</taxon>
        <taxon>Dothideomycetes</taxon>
        <taxon>Pleosporomycetidae</taxon>
        <taxon>Pleosporales</taxon>
        <taxon>Massarineae</taxon>
        <taxon>Periconiaceae</taxon>
        <taxon>Periconia</taxon>
    </lineage>
</organism>
<dbReference type="SUPFAM" id="SSF51735">
    <property type="entry name" value="NAD(P)-binding Rossmann-fold domains"/>
    <property type="match status" value="1"/>
</dbReference>
<proteinExistence type="inferred from homology"/>
<evidence type="ECO:0000313" key="4">
    <source>
        <dbReference type="EMBL" id="CAI6332443.1"/>
    </source>
</evidence>
<evidence type="ECO:0000313" key="5">
    <source>
        <dbReference type="Proteomes" id="UP001152607"/>
    </source>
</evidence>
<dbReference type="PANTHER" id="PTHR10366:SF562">
    <property type="entry name" value="ALDEHYDE REDUCTASE II (AFU_ORTHOLOGUE AFUA_1G11360)"/>
    <property type="match status" value="1"/>
</dbReference>
<comment type="caution">
    <text evidence="4">The sequence shown here is derived from an EMBL/GenBank/DDBJ whole genome shotgun (WGS) entry which is preliminary data.</text>
</comment>
<dbReference type="AlphaFoldDB" id="A0A9W4UDR2"/>
<dbReference type="InterPro" id="IPR001509">
    <property type="entry name" value="Epimerase_deHydtase"/>
</dbReference>
<dbReference type="InterPro" id="IPR050425">
    <property type="entry name" value="NAD(P)_dehydrat-like"/>
</dbReference>
<dbReference type="EMBL" id="CAOQHR010000003">
    <property type="protein sequence ID" value="CAI6332443.1"/>
    <property type="molecule type" value="Genomic_DNA"/>
</dbReference>
<dbReference type="InterPro" id="IPR036291">
    <property type="entry name" value="NAD(P)-bd_dom_sf"/>
</dbReference>
<dbReference type="Gene3D" id="3.40.50.720">
    <property type="entry name" value="NAD(P)-binding Rossmann-like Domain"/>
    <property type="match status" value="1"/>
</dbReference>
<keyword evidence="1" id="KW-0560">Oxidoreductase</keyword>
<feature type="domain" description="NAD-dependent epimerase/dehydratase" evidence="3">
    <location>
        <begin position="10"/>
        <end position="129"/>
    </location>
</feature>
<dbReference type="OrthoDB" id="2735536at2759"/>
<sequence length="357" mass="39607">MPILESGELVLVTGANGYIGGVIIQKLLDAGFKVRGSVRDISSPKNAWLQPHYGPNFSLVQIPDVAEPHAFDKAIKGVHGVCHTAATLVLDTDPEKVITPEINGMLNVLKAAATQDTVKRVVYTSSSAALITHTPGLEYHLDAHSWNEEAKVVWTLPVTQGFSRGYINYAAKKVEAEQRAFQWMKDNTPKFDFNSVLPNSTFGIMTRADKTGFISTGGILKMLWEGETSFTSLFAPQWFVDVEDSALLHVAAFTLPDVVSERLLAFAGRYSWNEILAIFRKEAPGREFADDVGEVKDRGTVDNKRAEEILRRLGKQEGFTPLEETIKKWIPYMQQAEKEGWASAKSSTDAEQLRSFE</sequence>
<accession>A0A9W4UDR2</accession>
<keyword evidence="5" id="KW-1185">Reference proteome</keyword>